<dbReference type="Gene3D" id="1.25.40.20">
    <property type="entry name" value="Ankyrin repeat-containing domain"/>
    <property type="match status" value="1"/>
</dbReference>
<dbReference type="EMBL" id="BDIP01004679">
    <property type="protein sequence ID" value="GIQ89091.1"/>
    <property type="molecule type" value="Genomic_DNA"/>
</dbReference>
<dbReference type="AlphaFoldDB" id="A0A9K3D6K2"/>
<sequence length="220" mass="23356">MFIPFFTPGPPPPPELRAAKRQRRRERAAIREQYSEGEAAMRIEAAGGESDTEGSSYFTDKWADIRSDPLSAALDGITDEIEQYTDREIRQAVVGTDGDVLSIGSGVLHAAVYSDSVHMVEALGRRPSVFRSLFVQSDNRGMTALAYAASVGSVRLVTAILSSASVCGIPFSDIATVIYGGTVSADIEGGEGEREGEREGAQQGQRQGAVSIGLPAFVAA</sequence>
<evidence type="ECO:0000313" key="2">
    <source>
        <dbReference type="EMBL" id="GIQ89091.1"/>
    </source>
</evidence>
<organism evidence="2 3">
    <name type="scientific">Kipferlia bialata</name>
    <dbReference type="NCBI Taxonomy" id="797122"/>
    <lineage>
        <taxon>Eukaryota</taxon>
        <taxon>Metamonada</taxon>
        <taxon>Carpediemonas-like organisms</taxon>
        <taxon>Kipferlia</taxon>
    </lineage>
</organism>
<feature type="non-terminal residue" evidence="2">
    <location>
        <position position="1"/>
    </location>
</feature>
<comment type="caution">
    <text evidence="2">The sequence shown here is derived from an EMBL/GenBank/DDBJ whole genome shotgun (WGS) entry which is preliminary data.</text>
</comment>
<dbReference type="Proteomes" id="UP000265618">
    <property type="component" value="Unassembled WGS sequence"/>
</dbReference>
<evidence type="ECO:0000313" key="3">
    <source>
        <dbReference type="Proteomes" id="UP000265618"/>
    </source>
</evidence>
<keyword evidence="3" id="KW-1185">Reference proteome</keyword>
<proteinExistence type="predicted"/>
<dbReference type="InterPro" id="IPR036770">
    <property type="entry name" value="Ankyrin_rpt-contain_sf"/>
</dbReference>
<feature type="region of interest" description="Disordered" evidence="1">
    <location>
        <begin position="1"/>
        <end position="54"/>
    </location>
</feature>
<reference evidence="2 3" key="1">
    <citation type="journal article" date="2018" name="PLoS ONE">
        <title>The draft genome of Kipferlia bialata reveals reductive genome evolution in fornicate parasites.</title>
        <authorList>
            <person name="Tanifuji G."/>
            <person name="Takabayashi S."/>
            <person name="Kume K."/>
            <person name="Takagi M."/>
            <person name="Nakayama T."/>
            <person name="Kamikawa R."/>
            <person name="Inagaki Y."/>
            <person name="Hashimoto T."/>
        </authorList>
    </citation>
    <scope>NUCLEOTIDE SEQUENCE [LARGE SCALE GENOMIC DNA]</scope>
    <source>
        <strain evidence="2">NY0173</strain>
    </source>
</reference>
<name>A0A9K3D6K2_9EUKA</name>
<gene>
    <name evidence="2" type="ORF">KIPB_011482</name>
</gene>
<accession>A0A9K3D6K2</accession>
<protein>
    <submittedName>
        <fullName evidence="2">Uncharacterized protein</fullName>
    </submittedName>
</protein>
<evidence type="ECO:0000256" key="1">
    <source>
        <dbReference type="SAM" id="MobiDB-lite"/>
    </source>
</evidence>
<feature type="compositionally biased region" description="Basic and acidic residues" evidence="1">
    <location>
        <begin position="191"/>
        <end position="200"/>
    </location>
</feature>
<dbReference type="OrthoDB" id="598775at2759"/>
<feature type="region of interest" description="Disordered" evidence="1">
    <location>
        <begin position="188"/>
        <end position="213"/>
    </location>
</feature>